<evidence type="ECO:0000313" key="1">
    <source>
        <dbReference type="EMBL" id="CAD9083368.1"/>
    </source>
</evidence>
<name>A0A7S1PI00_9EUKA</name>
<dbReference type="AlphaFoldDB" id="A0A7S1PI00"/>
<reference evidence="1" key="1">
    <citation type="submission" date="2021-01" db="EMBL/GenBank/DDBJ databases">
        <authorList>
            <person name="Corre E."/>
            <person name="Pelletier E."/>
            <person name="Niang G."/>
            <person name="Scheremetjew M."/>
            <person name="Finn R."/>
            <person name="Kale V."/>
            <person name="Holt S."/>
            <person name="Cochrane G."/>
            <person name="Meng A."/>
            <person name="Brown T."/>
            <person name="Cohen L."/>
        </authorList>
    </citation>
    <scope>NUCLEOTIDE SEQUENCE</scope>
    <source>
        <strain evidence="1">WS</strain>
    </source>
</reference>
<proteinExistence type="predicted"/>
<accession>A0A7S1PI00</accession>
<protein>
    <submittedName>
        <fullName evidence="1">Uncharacterized protein</fullName>
    </submittedName>
</protein>
<organism evidence="1">
    <name type="scientific">Percolomonas cosmopolitus</name>
    <dbReference type="NCBI Taxonomy" id="63605"/>
    <lineage>
        <taxon>Eukaryota</taxon>
        <taxon>Discoba</taxon>
        <taxon>Heterolobosea</taxon>
        <taxon>Tetramitia</taxon>
        <taxon>Eutetramitia</taxon>
        <taxon>Percolomonadidae</taxon>
        <taxon>Percolomonas</taxon>
    </lineage>
</organism>
<sequence length="116" mass="13633">MLWCCEFSSAAINSAEFLQKHSREIRKTLKDNKKLQSKDYKWTSCENRWDKAVWTIPFPQLYDWIWKEGRKEFTLQDGSIADVFEFPLTAVAQRLDAAIQRMHGVSAMEDVEEEGQ</sequence>
<gene>
    <name evidence="1" type="ORF">PCOS0759_LOCUS6622</name>
</gene>
<dbReference type="EMBL" id="HBGD01008024">
    <property type="protein sequence ID" value="CAD9083368.1"/>
    <property type="molecule type" value="Transcribed_RNA"/>
</dbReference>